<evidence type="ECO:0000313" key="2">
    <source>
        <dbReference type="EMBL" id="TCK22876.1"/>
    </source>
</evidence>
<dbReference type="SUPFAM" id="SSF49452">
    <property type="entry name" value="Starch-binding domain-like"/>
    <property type="match status" value="1"/>
</dbReference>
<dbReference type="RefSeq" id="WP_132432028.1">
    <property type="nucleotide sequence ID" value="NZ_SMFZ01000002.1"/>
</dbReference>
<dbReference type="GO" id="GO:0030246">
    <property type="term" value="F:carbohydrate binding"/>
    <property type="evidence" value="ECO:0007669"/>
    <property type="project" value="InterPro"/>
</dbReference>
<proteinExistence type="predicted"/>
<keyword evidence="3" id="KW-1185">Reference proteome</keyword>
<dbReference type="GO" id="GO:0004180">
    <property type="term" value="F:carboxypeptidase activity"/>
    <property type="evidence" value="ECO:0007669"/>
    <property type="project" value="UniProtKB-KW"/>
</dbReference>
<dbReference type="InterPro" id="IPR013784">
    <property type="entry name" value="Carb-bd-like_fold"/>
</dbReference>
<keyword evidence="2" id="KW-0378">Hydrolase</keyword>
<dbReference type="Gene3D" id="2.60.40.1120">
    <property type="entry name" value="Carboxypeptidase-like, regulatory domain"/>
    <property type="match status" value="1"/>
</dbReference>
<reference evidence="2 3" key="1">
    <citation type="submission" date="2019-03" db="EMBL/GenBank/DDBJ databases">
        <title>Sequencing the genomes of 1000 actinobacteria strains.</title>
        <authorList>
            <person name="Klenk H.-P."/>
        </authorList>
    </citation>
    <scope>NUCLEOTIDE SEQUENCE [LARGE SCALE GENOMIC DNA]</scope>
    <source>
        <strain evidence="2 3">DSM 44969</strain>
    </source>
</reference>
<keyword evidence="2" id="KW-0645">Protease</keyword>
<dbReference type="Proteomes" id="UP000295560">
    <property type="component" value="Unassembled WGS sequence"/>
</dbReference>
<dbReference type="Pfam" id="PF13620">
    <property type="entry name" value="CarboxypepD_reg"/>
    <property type="match status" value="1"/>
</dbReference>
<dbReference type="AlphaFoldDB" id="A0A4V2PI22"/>
<sequence>MIKDLDDSLRAMLTGEAATGSELAGAAISFATPTADWRNTASGLRLNVYLYAIEHDRELRSPERRRRVVDGVVLVEPSPARVVCSYLVTAWNKIDPAGGEAEPQEHRLLSDVLDVLLRNPVLPRPYLVGRAATVDPAVVAAEPGGTGVGPEFWTGLGTPLRPSITVRVRAALPPPTLDAGMPVSTVRVRVAGADRFQIGGTVHGPAGAVAGAWIRLAGAGTTSETDDDGRFVLPVGAEGTATVQVRATGFRPAQRDTAVPVPDGRFDIRLDPL</sequence>
<dbReference type="EMBL" id="SMFZ01000002">
    <property type="protein sequence ID" value="TCK22876.1"/>
    <property type="molecule type" value="Genomic_DNA"/>
</dbReference>
<keyword evidence="2" id="KW-0121">Carboxypeptidase</keyword>
<dbReference type="InterPro" id="IPR025351">
    <property type="entry name" value="Pvc16_N"/>
</dbReference>
<feature type="domain" description="Pvc16 N-terminal" evidence="1">
    <location>
        <begin position="6"/>
        <end position="183"/>
    </location>
</feature>
<evidence type="ECO:0000259" key="1">
    <source>
        <dbReference type="Pfam" id="PF14065"/>
    </source>
</evidence>
<accession>A0A4V2PI22</accession>
<protein>
    <submittedName>
        <fullName evidence="2">Carboxypeptidase family protein</fullName>
    </submittedName>
</protein>
<comment type="caution">
    <text evidence="2">The sequence shown here is derived from an EMBL/GenBank/DDBJ whole genome shotgun (WGS) entry which is preliminary data.</text>
</comment>
<dbReference type="Pfam" id="PF14065">
    <property type="entry name" value="Pvc16_N"/>
    <property type="match status" value="1"/>
</dbReference>
<dbReference type="OrthoDB" id="5514409at2"/>
<evidence type="ECO:0000313" key="3">
    <source>
        <dbReference type="Proteomes" id="UP000295560"/>
    </source>
</evidence>
<organism evidence="2 3">
    <name type="scientific">Pseudonocardia endophytica</name>
    <dbReference type="NCBI Taxonomy" id="401976"/>
    <lineage>
        <taxon>Bacteria</taxon>
        <taxon>Bacillati</taxon>
        <taxon>Actinomycetota</taxon>
        <taxon>Actinomycetes</taxon>
        <taxon>Pseudonocardiales</taxon>
        <taxon>Pseudonocardiaceae</taxon>
        <taxon>Pseudonocardia</taxon>
    </lineage>
</organism>
<gene>
    <name evidence="2" type="ORF">EV378_6887</name>
</gene>
<name>A0A4V2PI22_PSEEN</name>